<comment type="caution">
    <text evidence="2">The sequence shown here is derived from an EMBL/GenBank/DDBJ whole genome shotgun (WGS) entry which is preliminary data.</text>
</comment>
<dbReference type="EMBL" id="BEZZ01122504">
    <property type="protein sequence ID" value="GCC43987.1"/>
    <property type="molecule type" value="Genomic_DNA"/>
</dbReference>
<keyword evidence="1" id="KW-1133">Transmembrane helix</keyword>
<evidence type="ECO:0000313" key="3">
    <source>
        <dbReference type="Proteomes" id="UP000287033"/>
    </source>
</evidence>
<keyword evidence="1" id="KW-0812">Transmembrane</keyword>
<name>A0A401TMU2_CHIPU</name>
<keyword evidence="3" id="KW-1185">Reference proteome</keyword>
<sequence>MWYPAPVDNVLALAAAAGVLEHVQKPVRQNDRAPQLQRAQMREIQSDRLSRPYVIQFILVRADPLQHGGSTRTEGVADMSKQPASGMPEWLTTDVLVIAVSLAIILIGVWIAP</sequence>
<protein>
    <submittedName>
        <fullName evidence="2">Uncharacterized protein</fullName>
    </submittedName>
</protein>
<dbReference type="AlphaFoldDB" id="A0A401TMU2"/>
<feature type="transmembrane region" description="Helical" evidence="1">
    <location>
        <begin position="90"/>
        <end position="112"/>
    </location>
</feature>
<gene>
    <name evidence="2" type="ORF">chiPu_0028081</name>
</gene>
<keyword evidence="1" id="KW-0472">Membrane</keyword>
<accession>A0A401TMU2</accession>
<evidence type="ECO:0000256" key="1">
    <source>
        <dbReference type="SAM" id="Phobius"/>
    </source>
</evidence>
<dbReference type="Proteomes" id="UP000287033">
    <property type="component" value="Unassembled WGS sequence"/>
</dbReference>
<reference evidence="2 3" key="1">
    <citation type="journal article" date="2018" name="Nat. Ecol. Evol.">
        <title>Shark genomes provide insights into elasmobranch evolution and the origin of vertebrates.</title>
        <authorList>
            <person name="Hara Y"/>
            <person name="Yamaguchi K"/>
            <person name="Onimaru K"/>
            <person name="Kadota M"/>
            <person name="Koyanagi M"/>
            <person name="Keeley SD"/>
            <person name="Tatsumi K"/>
            <person name="Tanaka K"/>
            <person name="Motone F"/>
            <person name="Kageyama Y"/>
            <person name="Nozu R"/>
            <person name="Adachi N"/>
            <person name="Nishimura O"/>
            <person name="Nakagawa R"/>
            <person name="Tanegashima C"/>
            <person name="Kiyatake I"/>
            <person name="Matsumoto R"/>
            <person name="Murakumo K"/>
            <person name="Nishida K"/>
            <person name="Terakita A"/>
            <person name="Kuratani S"/>
            <person name="Sato K"/>
            <person name="Hyodo S Kuraku.S."/>
        </authorList>
    </citation>
    <scope>NUCLEOTIDE SEQUENCE [LARGE SCALE GENOMIC DNA]</scope>
</reference>
<evidence type="ECO:0000313" key="2">
    <source>
        <dbReference type="EMBL" id="GCC43987.1"/>
    </source>
</evidence>
<organism evidence="2 3">
    <name type="scientific">Chiloscyllium punctatum</name>
    <name type="common">Brownbanded bambooshark</name>
    <name type="synonym">Hemiscyllium punctatum</name>
    <dbReference type="NCBI Taxonomy" id="137246"/>
    <lineage>
        <taxon>Eukaryota</taxon>
        <taxon>Metazoa</taxon>
        <taxon>Chordata</taxon>
        <taxon>Craniata</taxon>
        <taxon>Vertebrata</taxon>
        <taxon>Chondrichthyes</taxon>
        <taxon>Elasmobranchii</taxon>
        <taxon>Galeomorphii</taxon>
        <taxon>Galeoidea</taxon>
        <taxon>Orectolobiformes</taxon>
        <taxon>Hemiscylliidae</taxon>
        <taxon>Chiloscyllium</taxon>
    </lineage>
</organism>
<proteinExistence type="predicted"/>